<evidence type="ECO:0000313" key="3">
    <source>
        <dbReference type="Proteomes" id="UP000645555"/>
    </source>
</evidence>
<evidence type="ECO:0000256" key="1">
    <source>
        <dbReference type="SAM" id="MobiDB-lite"/>
    </source>
</evidence>
<dbReference type="Proteomes" id="UP000645555">
    <property type="component" value="Unassembled WGS sequence"/>
</dbReference>
<evidence type="ECO:0000313" key="2">
    <source>
        <dbReference type="EMBL" id="GGX90166.1"/>
    </source>
</evidence>
<sequence>MPEGRVRATPHVRDVPEGSAGLPGPCREGLPRRPRTGAGRPSDGCSRRIVVFHASLPGPPGAHTGITMTKPSAPRRHLSTSPFKAPVVPVAKHFALGDRVTHDQFGLGRIVGVEEGIAMLVDFGSRQARIVSPYTRMDKL</sequence>
<feature type="compositionally biased region" description="Basic and acidic residues" evidence="1">
    <location>
        <begin position="1"/>
        <end position="16"/>
    </location>
</feature>
<comment type="caution">
    <text evidence="2">The sequence shown here is derived from an EMBL/GenBank/DDBJ whole genome shotgun (WGS) entry which is preliminary data.</text>
</comment>
<dbReference type="AlphaFoldDB" id="A0A918NS17"/>
<protein>
    <submittedName>
        <fullName evidence="2">Uncharacterized protein</fullName>
    </submittedName>
</protein>
<feature type="region of interest" description="Disordered" evidence="1">
    <location>
        <begin position="1"/>
        <end position="44"/>
    </location>
</feature>
<gene>
    <name evidence="2" type="ORF">GCM10010515_66740</name>
</gene>
<name>A0A918NS17_9ACTN</name>
<reference evidence="2" key="2">
    <citation type="submission" date="2020-09" db="EMBL/GenBank/DDBJ databases">
        <authorList>
            <person name="Sun Q."/>
            <person name="Ohkuma M."/>
        </authorList>
    </citation>
    <scope>NUCLEOTIDE SEQUENCE</scope>
    <source>
        <strain evidence="2">JCM 4956</strain>
    </source>
</reference>
<organism evidence="2 3">
    <name type="scientific">Streptomyces fructofermentans</name>
    <dbReference type="NCBI Taxonomy" id="152141"/>
    <lineage>
        <taxon>Bacteria</taxon>
        <taxon>Bacillati</taxon>
        <taxon>Actinomycetota</taxon>
        <taxon>Actinomycetes</taxon>
        <taxon>Kitasatosporales</taxon>
        <taxon>Streptomycetaceae</taxon>
        <taxon>Streptomyces</taxon>
    </lineage>
</organism>
<keyword evidence="3" id="KW-1185">Reference proteome</keyword>
<accession>A0A918NS17</accession>
<dbReference type="EMBL" id="BMWD01000032">
    <property type="protein sequence ID" value="GGX90166.1"/>
    <property type="molecule type" value="Genomic_DNA"/>
</dbReference>
<proteinExistence type="predicted"/>
<reference evidence="2" key="1">
    <citation type="journal article" date="2014" name="Int. J. Syst. Evol. Microbiol.">
        <title>Complete genome sequence of Corynebacterium casei LMG S-19264T (=DSM 44701T), isolated from a smear-ripened cheese.</title>
        <authorList>
            <consortium name="US DOE Joint Genome Institute (JGI-PGF)"/>
            <person name="Walter F."/>
            <person name="Albersmeier A."/>
            <person name="Kalinowski J."/>
            <person name="Ruckert C."/>
        </authorList>
    </citation>
    <scope>NUCLEOTIDE SEQUENCE</scope>
    <source>
        <strain evidence="2">JCM 4956</strain>
    </source>
</reference>